<dbReference type="Proteomes" id="UP000224567">
    <property type="component" value="Unassembled WGS sequence"/>
</dbReference>
<evidence type="ECO:0000313" key="2">
    <source>
        <dbReference type="Proteomes" id="UP000224567"/>
    </source>
</evidence>
<sequence>MGKYMEMVDVGVRIVARFHSHCPQTARMYYHPPSNINGNASDFPRRCQKEKLGFIAHNQESNSMESYGVKTSMHIDTADFIKETESSPSKGTSETTRLHPPLYEFALYALSQSGAEDEEHGEEECFKRDDSNANIPFTEELVKTFNIDSYHVRMHCDGATDLTVICG</sequence>
<dbReference type="EMBL" id="MLFT02000005">
    <property type="protein sequence ID" value="PHT47908.1"/>
    <property type="molecule type" value="Genomic_DNA"/>
</dbReference>
<name>A0A2G2WRL9_CAPBA</name>
<evidence type="ECO:0000313" key="1">
    <source>
        <dbReference type="EMBL" id="PHT47908.1"/>
    </source>
</evidence>
<reference evidence="2" key="2">
    <citation type="journal article" date="2017" name="J. Anim. Genet.">
        <title>Multiple reference genome sequences of hot pepper reveal the massive evolution of plant disease resistance genes by retroduplication.</title>
        <authorList>
            <person name="Kim S."/>
            <person name="Park J."/>
            <person name="Yeom S.-I."/>
            <person name="Kim Y.-M."/>
            <person name="Seo E."/>
            <person name="Kim K.-T."/>
            <person name="Kim M.-S."/>
            <person name="Lee J.M."/>
            <person name="Cheong K."/>
            <person name="Shin H.-S."/>
            <person name="Kim S.-B."/>
            <person name="Han K."/>
            <person name="Lee J."/>
            <person name="Park M."/>
            <person name="Lee H.-A."/>
            <person name="Lee H.-Y."/>
            <person name="Lee Y."/>
            <person name="Oh S."/>
            <person name="Lee J.H."/>
            <person name="Choi E."/>
            <person name="Choi E."/>
            <person name="Lee S.E."/>
            <person name="Jeon J."/>
            <person name="Kim H."/>
            <person name="Choi G."/>
            <person name="Song H."/>
            <person name="Lee J."/>
            <person name="Lee S.-C."/>
            <person name="Kwon J.-K."/>
            <person name="Lee H.-Y."/>
            <person name="Koo N."/>
            <person name="Hong Y."/>
            <person name="Kim R.W."/>
            <person name="Kang W.-H."/>
            <person name="Huh J.H."/>
            <person name="Kang B.-C."/>
            <person name="Yang T.-J."/>
            <person name="Lee Y.-H."/>
            <person name="Bennetzen J.L."/>
            <person name="Choi D."/>
        </authorList>
    </citation>
    <scope>NUCLEOTIDE SEQUENCE [LARGE SCALE GENOMIC DNA]</scope>
    <source>
        <strain evidence="2">cv. PBC81</strain>
    </source>
</reference>
<gene>
    <name evidence="1" type="ORF">CQW23_12116</name>
</gene>
<keyword evidence="2" id="KW-1185">Reference proteome</keyword>
<reference evidence="1 2" key="1">
    <citation type="journal article" date="2017" name="Genome Biol.">
        <title>New reference genome sequences of hot pepper reveal the massive evolution of plant disease-resistance genes by retroduplication.</title>
        <authorList>
            <person name="Kim S."/>
            <person name="Park J."/>
            <person name="Yeom S.I."/>
            <person name="Kim Y.M."/>
            <person name="Seo E."/>
            <person name="Kim K.T."/>
            <person name="Kim M.S."/>
            <person name="Lee J.M."/>
            <person name="Cheong K."/>
            <person name="Shin H.S."/>
            <person name="Kim S.B."/>
            <person name="Han K."/>
            <person name="Lee J."/>
            <person name="Park M."/>
            <person name="Lee H.A."/>
            <person name="Lee H.Y."/>
            <person name="Lee Y."/>
            <person name="Oh S."/>
            <person name="Lee J.H."/>
            <person name="Choi E."/>
            <person name="Choi E."/>
            <person name="Lee S.E."/>
            <person name="Jeon J."/>
            <person name="Kim H."/>
            <person name="Choi G."/>
            <person name="Song H."/>
            <person name="Lee J."/>
            <person name="Lee S.C."/>
            <person name="Kwon J.K."/>
            <person name="Lee H.Y."/>
            <person name="Koo N."/>
            <person name="Hong Y."/>
            <person name="Kim R.W."/>
            <person name="Kang W.H."/>
            <person name="Huh J.H."/>
            <person name="Kang B.C."/>
            <person name="Yang T.J."/>
            <person name="Lee Y.H."/>
            <person name="Bennetzen J.L."/>
            <person name="Choi D."/>
        </authorList>
    </citation>
    <scope>NUCLEOTIDE SEQUENCE [LARGE SCALE GENOMIC DNA]</scope>
    <source>
        <strain evidence="2">cv. PBC81</strain>
    </source>
</reference>
<dbReference type="PANTHER" id="PTHR33983:SF1">
    <property type="entry name" value="OS07G0185900 PROTEIN"/>
    <property type="match status" value="1"/>
</dbReference>
<comment type="caution">
    <text evidence="1">The sequence shown here is derived from an EMBL/GenBank/DDBJ whole genome shotgun (WGS) entry which is preliminary data.</text>
</comment>
<protein>
    <submittedName>
        <fullName evidence="1">Uncharacterized protein</fullName>
    </submittedName>
</protein>
<dbReference type="OrthoDB" id="747111at2759"/>
<dbReference type="STRING" id="33114.A0A2G2WRL9"/>
<proteinExistence type="predicted"/>
<organism evidence="1 2">
    <name type="scientific">Capsicum baccatum</name>
    <name type="common">Peruvian pepper</name>
    <dbReference type="NCBI Taxonomy" id="33114"/>
    <lineage>
        <taxon>Eukaryota</taxon>
        <taxon>Viridiplantae</taxon>
        <taxon>Streptophyta</taxon>
        <taxon>Embryophyta</taxon>
        <taxon>Tracheophyta</taxon>
        <taxon>Spermatophyta</taxon>
        <taxon>Magnoliopsida</taxon>
        <taxon>eudicotyledons</taxon>
        <taxon>Gunneridae</taxon>
        <taxon>Pentapetalae</taxon>
        <taxon>asterids</taxon>
        <taxon>lamiids</taxon>
        <taxon>Solanales</taxon>
        <taxon>Solanaceae</taxon>
        <taxon>Solanoideae</taxon>
        <taxon>Capsiceae</taxon>
        <taxon>Capsicum</taxon>
    </lineage>
</organism>
<accession>A0A2G2WRL9</accession>
<dbReference type="AlphaFoldDB" id="A0A2G2WRL9"/>
<dbReference type="PANTHER" id="PTHR33983">
    <property type="entry name" value="OS07G0185900 PROTEIN"/>
    <property type="match status" value="1"/>
</dbReference>